<dbReference type="SUPFAM" id="SSF63411">
    <property type="entry name" value="LuxS/MPP-like metallohydrolase"/>
    <property type="match status" value="2"/>
</dbReference>
<organism evidence="5 6">
    <name type="scientific">Candidatus Gallimonas intestinigallinarum</name>
    <dbReference type="NCBI Taxonomy" id="2838604"/>
    <lineage>
        <taxon>Bacteria</taxon>
        <taxon>Bacillati</taxon>
        <taxon>Bacillota</taxon>
        <taxon>Clostridia</taxon>
        <taxon>Candidatus Gallimonas</taxon>
    </lineage>
</organism>
<evidence type="ECO:0000259" key="4">
    <source>
        <dbReference type="Pfam" id="PF05193"/>
    </source>
</evidence>
<dbReference type="PANTHER" id="PTHR11851:SF49">
    <property type="entry name" value="MITOCHONDRIAL-PROCESSING PEPTIDASE SUBUNIT ALPHA"/>
    <property type="match status" value="1"/>
</dbReference>
<accession>A0A9D2IW74</accession>
<dbReference type="InterPro" id="IPR011249">
    <property type="entry name" value="Metalloenz_LuxS/M16"/>
</dbReference>
<evidence type="ECO:0000313" key="5">
    <source>
        <dbReference type="EMBL" id="HIZ25020.1"/>
    </source>
</evidence>
<reference evidence="5" key="2">
    <citation type="submission" date="2021-04" db="EMBL/GenBank/DDBJ databases">
        <authorList>
            <person name="Gilroy R."/>
        </authorList>
    </citation>
    <scope>NUCLEOTIDE SEQUENCE</scope>
    <source>
        <strain evidence="5">CHK33-5263</strain>
    </source>
</reference>
<gene>
    <name evidence="5" type="ORF">H9812_06080</name>
</gene>
<evidence type="ECO:0000256" key="2">
    <source>
        <dbReference type="RuleBase" id="RU004447"/>
    </source>
</evidence>
<dbReference type="Proteomes" id="UP000824044">
    <property type="component" value="Unassembled WGS sequence"/>
</dbReference>
<dbReference type="InterPro" id="IPR011765">
    <property type="entry name" value="Pept_M16_N"/>
</dbReference>
<reference evidence="5" key="1">
    <citation type="journal article" date="2021" name="PeerJ">
        <title>Extensive microbial diversity within the chicken gut microbiome revealed by metagenomics and culture.</title>
        <authorList>
            <person name="Gilroy R."/>
            <person name="Ravi A."/>
            <person name="Getino M."/>
            <person name="Pursley I."/>
            <person name="Horton D.L."/>
            <person name="Alikhan N.F."/>
            <person name="Baker D."/>
            <person name="Gharbi K."/>
            <person name="Hall N."/>
            <person name="Watson M."/>
            <person name="Adriaenssens E.M."/>
            <person name="Foster-Nyarko E."/>
            <person name="Jarju S."/>
            <person name="Secka A."/>
            <person name="Antonio M."/>
            <person name="Oren A."/>
            <person name="Chaudhuri R.R."/>
            <person name="La Ragione R."/>
            <person name="Hildebrand F."/>
            <person name="Pallen M.J."/>
        </authorList>
    </citation>
    <scope>NUCLEOTIDE SEQUENCE</scope>
    <source>
        <strain evidence="5">CHK33-5263</strain>
    </source>
</reference>
<dbReference type="Pfam" id="PF00675">
    <property type="entry name" value="Peptidase_M16"/>
    <property type="match status" value="1"/>
</dbReference>
<dbReference type="GO" id="GO:0046872">
    <property type="term" value="F:metal ion binding"/>
    <property type="evidence" value="ECO:0007669"/>
    <property type="project" value="InterPro"/>
</dbReference>
<evidence type="ECO:0000256" key="1">
    <source>
        <dbReference type="ARBA" id="ARBA00007261"/>
    </source>
</evidence>
<dbReference type="GO" id="GO:0004222">
    <property type="term" value="F:metalloendopeptidase activity"/>
    <property type="evidence" value="ECO:0007669"/>
    <property type="project" value="InterPro"/>
</dbReference>
<feature type="domain" description="Peptidase M16 C-terminal" evidence="4">
    <location>
        <begin position="168"/>
        <end position="338"/>
    </location>
</feature>
<dbReference type="EMBL" id="DXBS01000115">
    <property type="protein sequence ID" value="HIZ25020.1"/>
    <property type="molecule type" value="Genomic_DNA"/>
</dbReference>
<dbReference type="AlphaFoldDB" id="A0A9D2IW74"/>
<dbReference type="InterPro" id="IPR001431">
    <property type="entry name" value="Pept_M16_Zn_BS"/>
</dbReference>
<protein>
    <submittedName>
        <fullName evidence="5">Insulinase family protein</fullName>
    </submittedName>
</protein>
<comment type="similarity">
    <text evidence="1 2">Belongs to the peptidase M16 family.</text>
</comment>
<dbReference type="PROSITE" id="PS00143">
    <property type="entry name" value="INSULINASE"/>
    <property type="match status" value="1"/>
</dbReference>
<name>A0A9D2IW74_9FIRM</name>
<evidence type="ECO:0000259" key="3">
    <source>
        <dbReference type="Pfam" id="PF00675"/>
    </source>
</evidence>
<comment type="caution">
    <text evidence="5">The sequence shown here is derived from an EMBL/GenBank/DDBJ whole genome shotgun (WGS) entry which is preliminary data.</text>
</comment>
<dbReference type="InterPro" id="IPR050361">
    <property type="entry name" value="MPP/UQCRC_Complex"/>
</dbReference>
<sequence length="410" mass="45200">MIETKELSNGVRVIVKRMEGLLSVSMGVLVGTGAAYETDAEDGISHFIEHMLFKGTATRTAFELSDAFDALGAQVNAFTGKDMTCFYSKATSDHAAEAFALLADLFLNSVFPEEEMAREKGVVVEEIHMDEDTPEDLCLDLLARTAFGNRNYGRNILGPASNVEGFMREDLFAYRRERYCPENIVISFAGNIATAEALALAETYFGGMERTRFTDRKKEIVQSAGSMLRKKPIEQAHFALGFPTVAREDSLRPAVQVMNAILGGGMSSRLFKKVREELGLAYSVYSYCSHYAETGMLTVYAGVSPAKAKDAFGAVQGVIESFQRDGVTEEEFSRGREQVKSGSIFSQENTSSQMLLYGKEMLYNNAVYDFERRMAEISALTRGDVMEAIEQNFDFSRAAVAAVGNLDEAL</sequence>
<feature type="domain" description="Peptidase M16 N-terminal" evidence="3">
    <location>
        <begin position="22"/>
        <end position="159"/>
    </location>
</feature>
<dbReference type="PANTHER" id="PTHR11851">
    <property type="entry name" value="METALLOPROTEASE"/>
    <property type="match status" value="1"/>
</dbReference>
<dbReference type="Gene3D" id="3.30.830.10">
    <property type="entry name" value="Metalloenzyme, LuxS/M16 peptidase-like"/>
    <property type="match status" value="2"/>
</dbReference>
<dbReference type="InterPro" id="IPR007863">
    <property type="entry name" value="Peptidase_M16_C"/>
</dbReference>
<proteinExistence type="inferred from homology"/>
<dbReference type="GO" id="GO:0006508">
    <property type="term" value="P:proteolysis"/>
    <property type="evidence" value="ECO:0007669"/>
    <property type="project" value="InterPro"/>
</dbReference>
<evidence type="ECO:0000313" key="6">
    <source>
        <dbReference type="Proteomes" id="UP000824044"/>
    </source>
</evidence>
<dbReference type="Pfam" id="PF05193">
    <property type="entry name" value="Peptidase_M16_C"/>
    <property type="match status" value="1"/>
</dbReference>